<organism evidence="10">
    <name type="scientific">Caldilineaceae bacterium SB0661_bin_32</name>
    <dbReference type="NCBI Taxonomy" id="2605255"/>
    <lineage>
        <taxon>Bacteria</taxon>
        <taxon>Bacillati</taxon>
        <taxon>Chloroflexota</taxon>
        <taxon>Caldilineae</taxon>
        <taxon>Caldilineales</taxon>
        <taxon>Caldilineaceae</taxon>
    </lineage>
</organism>
<keyword evidence="3 10" id="KW-0808">Transferase</keyword>
<comment type="similarity">
    <text evidence="1">Belongs to the N(4)/N(6)-methyltransferase family. N(4) subfamily.</text>
</comment>
<sequence length="307" mass="34556">MGNPDNEPKISYSTELGMMVESRAELALRASIFEPYLGEVQLIFTSPPFPLNRKKSYGNLEGTDYVEWLADFASQFKRFLKPDGSIAIEMGNSWKSGEPVMSTLGLRSLLAFLERGELELCQQFVCQNPARLPSPAQWVNVERIRVKDAFTHIWWMSPTTRPKANNRSVLKPYSSAMRKLLKTKTYNAGTRPSEHSIGAKSFLKDNGGSIPPNVLTAANTRAYDPYIQYCKNNDISLHPARMPDEVADFFINFLTDPGDIVLDPFAGSNVTGAVAESLDRRWVSIEVNHEYANSSKSRFSQQSMRQE</sequence>
<dbReference type="GO" id="GO:0009307">
    <property type="term" value="P:DNA restriction-modification system"/>
    <property type="evidence" value="ECO:0007669"/>
    <property type="project" value="UniProtKB-KW"/>
</dbReference>
<dbReference type="GO" id="GO:0003677">
    <property type="term" value="F:DNA binding"/>
    <property type="evidence" value="ECO:0007669"/>
    <property type="project" value="UniProtKB-KW"/>
</dbReference>
<evidence type="ECO:0000256" key="1">
    <source>
        <dbReference type="ARBA" id="ARBA00010203"/>
    </source>
</evidence>
<comment type="catalytic activity">
    <reaction evidence="7">
        <text>a 2'-deoxycytidine in DNA + S-adenosyl-L-methionine = an N(4)-methyl-2'-deoxycytidine in DNA + S-adenosyl-L-homocysteine + H(+)</text>
        <dbReference type="Rhea" id="RHEA:16857"/>
        <dbReference type="Rhea" id="RHEA-COMP:11369"/>
        <dbReference type="Rhea" id="RHEA-COMP:13674"/>
        <dbReference type="ChEBI" id="CHEBI:15378"/>
        <dbReference type="ChEBI" id="CHEBI:57856"/>
        <dbReference type="ChEBI" id="CHEBI:59789"/>
        <dbReference type="ChEBI" id="CHEBI:85452"/>
        <dbReference type="ChEBI" id="CHEBI:137933"/>
        <dbReference type="EC" id="2.1.1.113"/>
    </reaction>
</comment>
<dbReference type="PRINTS" id="PR00508">
    <property type="entry name" value="S21N4MTFRASE"/>
</dbReference>
<evidence type="ECO:0000256" key="4">
    <source>
        <dbReference type="ARBA" id="ARBA00022691"/>
    </source>
</evidence>
<dbReference type="InterPro" id="IPR001091">
    <property type="entry name" value="RM_Methyltransferase"/>
</dbReference>
<dbReference type="EC" id="2.1.1.-" evidence="8"/>
<evidence type="ECO:0000256" key="7">
    <source>
        <dbReference type="ARBA" id="ARBA00049120"/>
    </source>
</evidence>
<evidence type="ECO:0000313" key="10">
    <source>
        <dbReference type="EMBL" id="MYC94938.1"/>
    </source>
</evidence>
<dbReference type="InterPro" id="IPR002941">
    <property type="entry name" value="DNA_methylase_N4/N6"/>
</dbReference>
<protein>
    <recommendedName>
        <fullName evidence="8">Methyltransferase</fullName>
        <ecNumber evidence="8">2.1.1.-</ecNumber>
    </recommendedName>
</protein>
<proteinExistence type="inferred from homology"/>
<dbReference type="PROSITE" id="PS00093">
    <property type="entry name" value="N4_MTASE"/>
    <property type="match status" value="1"/>
</dbReference>
<evidence type="ECO:0000256" key="8">
    <source>
        <dbReference type="RuleBase" id="RU362026"/>
    </source>
</evidence>
<evidence type="ECO:0000256" key="3">
    <source>
        <dbReference type="ARBA" id="ARBA00022679"/>
    </source>
</evidence>
<reference evidence="10" key="1">
    <citation type="submission" date="2019-09" db="EMBL/GenBank/DDBJ databases">
        <title>Characterisation of the sponge microbiome using genome-centric metagenomics.</title>
        <authorList>
            <person name="Engelberts J.P."/>
            <person name="Robbins S.J."/>
            <person name="De Goeij J.M."/>
            <person name="Aranda M."/>
            <person name="Bell S.C."/>
            <person name="Webster N.S."/>
        </authorList>
    </citation>
    <scope>NUCLEOTIDE SEQUENCE</scope>
    <source>
        <strain evidence="10">SB0661_bin_32</strain>
    </source>
</reference>
<accession>A0A6B1D5R5</accession>
<dbReference type="GO" id="GO:0008170">
    <property type="term" value="F:N-methyltransferase activity"/>
    <property type="evidence" value="ECO:0007669"/>
    <property type="project" value="InterPro"/>
</dbReference>
<name>A0A6B1D5R5_9CHLR</name>
<dbReference type="GO" id="GO:0032259">
    <property type="term" value="P:methylation"/>
    <property type="evidence" value="ECO:0007669"/>
    <property type="project" value="UniProtKB-KW"/>
</dbReference>
<evidence type="ECO:0000256" key="6">
    <source>
        <dbReference type="ARBA" id="ARBA00023125"/>
    </source>
</evidence>
<dbReference type="EMBL" id="VXMH01000036">
    <property type="protein sequence ID" value="MYC94938.1"/>
    <property type="molecule type" value="Genomic_DNA"/>
</dbReference>
<keyword evidence="6" id="KW-0238">DNA-binding</keyword>
<dbReference type="SUPFAM" id="SSF53335">
    <property type="entry name" value="S-adenosyl-L-methionine-dependent methyltransferases"/>
    <property type="match status" value="1"/>
</dbReference>
<dbReference type="GO" id="GO:0015667">
    <property type="term" value="F:site-specific DNA-methyltransferase (cytosine-N4-specific) activity"/>
    <property type="evidence" value="ECO:0007669"/>
    <property type="project" value="UniProtKB-EC"/>
</dbReference>
<evidence type="ECO:0000256" key="2">
    <source>
        <dbReference type="ARBA" id="ARBA00022603"/>
    </source>
</evidence>
<comment type="caution">
    <text evidence="10">The sequence shown here is derived from an EMBL/GenBank/DDBJ whole genome shotgun (WGS) entry which is preliminary data.</text>
</comment>
<keyword evidence="4" id="KW-0949">S-adenosyl-L-methionine</keyword>
<dbReference type="AlphaFoldDB" id="A0A6B1D5R5"/>
<evidence type="ECO:0000259" key="9">
    <source>
        <dbReference type="Pfam" id="PF01555"/>
    </source>
</evidence>
<dbReference type="Pfam" id="PF01555">
    <property type="entry name" value="N6_N4_Mtase"/>
    <property type="match status" value="1"/>
</dbReference>
<keyword evidence="2 10" id="KW-0489">Methyltransferase</keyword>
<keyword evidence="5" id="KW-0680">Restriction system</keyword>
<dbReference type="InterPro" id="IPR017985">
    <property type="entry name" value="MeTrfase_CN4_CS"/>
</dbReference>
<feature type="domain" description="DNA methylase N-4/N-6" evidence="9">
    <location>
        <begin position="40"/>
        <end position="296"/>
    </location>
</feature>
<dbReference type="Gene3D" id="3.40.50.150">
    <property type="entry name" value="Vaccinia Virus protein VP39"/>
    <property type="match status" value="1"/>
</dbReference>
<gene>
    <name evidence="10" type="ORF">F4X14_08195</name>
</gene>
<dbReference type="InterPro" id="IPR029063">
    <property type="entry name" value="SAM-dependent_MTases_sf"/>
</dbReference>
<evidence type="ECO:0000256" key="5">
    <source>
        <dbReference type="ARBA" id="ARBA00022747"/>
    </source>
</evidence>